<dbReference type="InterPro" id="IPR050320">
    <property type="entry name" value="N5-glutamine_MTase"/>
</dbReference>
<comment type="caution">
    <text evidence="7">The sequence shown here is derived from an EMBL/GenBank/DDBJ whole genome shotgun (WGS) entry which is preliminary data.</text>
</comment>
<accession>A0A7X1NPL1</accession>
<evidence type="ECO:0000256" key="5">
    <source>
        <dbReference type="ARBA" id="ARBA00048391"/>
    </source>
</evidence>
<dbReference type="NCBIfam" id="TIGR03704">
    <property type="entry name" value="PrmC_rel_meth"/>
    <property type="match status" value="1"/>
</dbReference>
<keyword evidence="8" id="KW-1185">Reference proteome</keyword>
<evidence type="ECO:0000313" key="7">
    <source>
        <dbReference type="EMBL" id="MPY10505.1"/>
    </source>
</evidence>
<evidence type="ECO:0000256" key="2">
    <source>
        <dbReference type="ARBA" id="ARBA00022603"/>
    </source>
</evidence>
<dbReference type="Pfam" id="PF05175">
    <property type="entry name" value="MTS"/>
    <property type="match status" value="1"/>
</dbReference>
<dbReference type="EMBL" id="VJXX01000001">
    <property type="protein sequence ID" value="MPY10505.1"/>
    <property type="molecule type" value="Genomic_DNA"/>
</dbReference>
<gene>
    <name evidence="7" type="ORF">FNH21_07170</name>
</gene>
<name>A0A7X1NPL1_9MICC</name>
<proteinExistence type="predicted"/>
<dbReference type="Gene3D" id="3.40.50.150">
    <property type="entry name" value="Vaccinia Virus protein VP39"/>
    <property type="match status" value="1"/>
</dbReference>
<organism evidence="7 8">
    <name type="scientific">Arthrobacter bussei</name>
    <dbReference type="NCBI Taxonomy" id="2594179"/>
    <lineage>
        <taxon>Bacteria</taxon>
        <taxon>Bacillati</taxon>
        <taxon>Actinomycetota</taxon>
        <taxon>Actinomycetes</taxon>
        <taxon>Micrococcales</taxon>
        <taxon>Micrococcaceae</taxon>
        <taxon>Arthrobacter</taxon>
    </lineage>
</organism>
<dbReference type="AlphaFoldDB" id="A0A7X1NPL1"/>
<dbReference type="GO" id="GO:0032259">
    <property type="term" value="P:methylation"/>
    <property type="evidence" value="ECO:0007669"/>
    <property type="project" value="UniProtKB-KW"/>
</dbReference>
<comment type="catalytic activity">
    <reaction evidence="5">
        <text>L-glutaminyl-[peptide chain release factor] + S-adenosyl-L-methionine = N(5)-methyl-L-glutaminyl-[peptide chain release factor] + S-adenosyl-L-homocysteine + H(+)</text>
        <dbReference type="Rhea" id="RHEA:42896"/>
        <dbReference type="Rhea" id="RHEA-COMP:10271"/>
        <dbReference type="Rhea" id="RHEA-COMP:10272"/>
        <dbReference type="ChEBI" id="CHEBI:15378"/>
        <dbReference type="ChEBI" id="CHEBI:30011"/>
        <dbReference type="ChEBI" id="CHEBI:57856"/>
        <dbReference type="ChEBI" id="CHEBI:59789"/>
        <dbReference type="ChEBI" id="CHEBI:61891"/>
        <dbReference type="EC" id="2.1.1.297"/>
    </reaction>
</comment>
<evidence type="ECO:0000256" key="3">
    <source>
        <dbReference type="ARBA" id="ARBA00022679"/>
    </source>
</evidence>
<keyword evidence="4" id="KW-0949">S-adenosyl-L-methionine</keyword>
<dbReference type="GO" id="GO:0102559">
    <property type="term" value="F:peptide chain release factor N(5)-glutamine methyltransferase activity"/>
    <property type="evidence" value="ECO:0007669"/>
    <property type="project" value="UniProtKB-EC"/>
</dbReference>
<sequence length="271" mass="28433">MPHRQHPVDSARPTEASMTSRLRAAGCVFAEDEARLLAASGAGDERLLEMLEQRVAGLPLEHILGWVDFCGLRLLVGPGVFVPRQRSALLVTAAADLTAPGATVLDLCCGCGALAAALAHLVPGLRLHAADVSGAAVALARRNLTRHGARCYEGDLFAPLPAALRGTVDTLLCNTPYVPSGQVRNLPPEARLHEPRAALDGGGDGLEVQRRVVQEAREWLAPGGHLLVEIGEDQEAACLGILAAGGLRAWTRWDDDVGALIAIGQAPPHAP</sequence>
<dbReference type="InterPro" id="IPR022446">
    <property type="entry name" value="MeTrfrase_put"/>
</dbReference>
<dbReference type="Proteomes" id="UP000326464">
    <property type="component" value="Unassembled WGS sequence"/>
</dbReference>
<dbReference type="EC" id="2.1.1.297" evidence="1"/>
<dbReference type="InterPro" id="IPR004556">
    <property type="entry name" value="HemK-like"/>
</dbReference>
<protein>
    <recommendedName>
        <fullName evidence="1">peptide chain release factor N(5)-glutamine methyltransferase</fullName>
        <ecNumber evidence="1">2.1.1.297</ecNumber>
    </recommendedName>
</protein>
<dbReference type="NCBIfam" id="TIGR00536">
    <property type="entry name" value="hemK_fam"/>
    <property type="match status" value="1"/>
</dbReference>
<reference evidence="8" key="1">
    <citation type="submission" date="2019-07" db="EMBL/GenBank/DDBJ databases">
        <title>Arthrobacter KR32 sp. nov., isolated from mountain cheese made of cows milk.</title>
        <authorList>
            <person name="Flegler A."/>
        </authorList>
    </citation>
    <scope>NUCLEOTIDE SEQUENCE [LARGE SCALE GENOMIC DNA]</scope>
    <source>
        <strain evidence="8">KR32</strain>
    </source>
</reference>
<dbReference type="InterPro" id="IPR029063">
    <property type="entry name" value="SAM-dependent_MTases_sf"/>
</dbReference>
<keyword evidence="2" id="KW-0489">Methyltransferase</keyword>
<feature type="domain" description="Methyltransferase small" evidence="6">
    <location>
        <begin position="87"/>
        <end position="210"/>
    </location>
</feature>
<evidence type="ECO:0000259" key="6">
    <source>
        <dbReference type="Pfam" id="PF05175"/>
    </source>
</evidence>
<dbReference type="SUPFAM" id="SSF53335">
    <property type="entry name" value="S-adenosyl-L-methionine-dependent methyltransferases"/>
    <property type="match status" value="1"/>
</dbReference>
<keyword evidence="3" id="KW-0808">Transferase</keyword>
<dbReference type="PANTHER" id="PTHR18895">
    <property type="entry name" value="HEMK METHYLTRANSFERASE"/>
    <property type="match status" value="1"/>
</dbReference>
<dbReference type="OrthoDB" id="9800643at2"/>
<evidence type="ECO:0000256" key="4">
    <source>
        <dbReference type="ARBA" id="ARBA00022691"/>
    </source>
</evidence>
<evidence type="ECO:0000256" key="1">
    <source>
        <dbReference type="ARBA" id="ARBA00012771"/>
    </source>
</evidence>
<evidence type="ECO:0000313" key="8">
    <source>
        <dbReference type="Proteomes" id="UP000326464"/>
    </source>
</evidence>
<dbReference type="PANTHER" id="PTHR18895:SF74">
    <property type="entry name" value="MTRF1L RELEASE FACTOR GLUTAMINE METHYLTRANSFERASE"/>
    <property type="match status" value="1"/>
</dbReference>
<dbReference type="InterPro" id="IPR007848">
    <property type="entry name" value="Small_mtfrase_dom"/>
</dbReference>